<evidence type="ECO:0000259" key="5">
    <source>
        <dbReference type="Pfam" id="PF03787"/>
    </source>
</evidence>
<organism evidence="6 7">
    <name type="scientific">Thermovibrio ammonificans (strain DSM 15698 / JCM 12110 / HB-1)</name>
    <dbReference type="NCBI Taxonomy" id="648996"/>
    <lineage>
        <taxon>Bacteria</taxon>
        <taxon>Pseudomonadati</taxon>
        <taxon>Aquificota</taxon>
        <taxon>Aquificia</taxon>
        <taxon>Desulfurobacteriales</taxon>
        <taxon>Desulfurobacteriaceae</taxon>
        <taxon>Thermovibrio</taxon>
    </lineage>
</organism>
<dbReference type="Proteomes" id="UP000006362">
    <property type="component" value="Chromosome"/>
</dbReference>
<accession>E8T6Q2</accession>
<reference evidence="6" key="1">
    <citation type="submission" date="2011-01" db="EMBL/GenBank/DDBJ databases">
        <title>Complete sequence of chromosome of Thermovibrio ammonificans HB-1.</title>
        <authorList>
            <consortium name="US DOE Joint Genome Institute"/>
            <person name="Lucas S."/>
            <person name="Copeland A."/>
            <person name="Lapidus A."/>
            <person name="Cheng J.-F."/>
            <person name="Goodwin L."/>
            <person name="Pitluck S."/>
            <person name="Davenport K."/>
            <person name="Detter J.C."/>
            <person name="Han C."/>
            <person name="Tapia R."/>
            <person name="Land M."/>
            <person name="Hauser L."/>
            <person name="Kyrpides N."/>
            <person name="Ivanova N."/>
            <person name="Ovchinnikova G."/>
            <person name="Vetriani C."/>
            <person name="Woyke T."/>
        </authorList>
    </citation>
    <scope>NUCLEOTIDE SEQUENCE [LARGE SCALE GENOMIC DNA]</scope>
    <source>
        <strain evidence="6">HB-1</strain>
    </source>
</reference>
<keyword evidence="4" id="KW-0051">Antiviral defense</keyword>
<evidence type="ECO:0000256" key="3">
    <source>
        <dbReference type="ARBA" id="ARBA00022884"/>
    </source>
</evidence>
<keyword evidence="7" id="KW-1185">Reference proteome</keyword>
<evidence type="ECO:0000256" key="1">
    <source>
        <dbReference type="ARBA" id="ARBA00005772"/>
    </source>
</evidence>
<dbReference type="InterPro" id="IPR005537">
    <property type="entry name" value="RAMP_III_fam"/>
</dbReference>
<gene>
    <name evidence="6" type="ordered locus">Theam_0869</name>
</gene>
<dbReference type="InterPro" id="IPR005510">
    <property type="entry name" value="Csm4"/>
</dbReference>
<name>E8T6Q2_THEA1</name>
<feature type="domain" description="CRISPR type III-associated protein" evidence="5">
    <location>
        <begin position="83"/>
        <end position="209"/>
    </location>
</feature>
<dbReference type="HOGENOM" id="CLU_076034_0_0_0"/>
<dbReference type="NCBIfam" id="TIGR01903">
    <property type="entry name" value="cas5_csm4"/>
    <property type="match status" value="1"/>
</dbReference>
<evidence type="ECO:0000313" key="6">
    <source>
        <dbReference type="EMBL" id="ADU96836.1"/>
    </source>
</evidence>
<dbReference type="AlphaFoldDB" id="E8T6Q2"/>
<dbReference type="RefSeq" id="WP_013537622.1">
    <property type="nucleotide sequence ID" value="NC_014926.1"/>
</dbReference>
<dbReference type="OrthoDB" id="9790529at2"/>
<evidence type="ECO:0000256" key="4">
    <source>
        <dbReference type="ARBA" id="ARBA00023118"/>
    </source>
</evidence>
<evidence type="ECO:0000313" key="7">
    <source>
        <dbReference type="Proteomes" id="UP000006362"/>
    </source>
</evidence>
<dbReference type="Pfam" id="PF03787">
    <property type="entry name" value="RAMPs"/>
    <property type="match status" value="1"/>
</dbReference>
<dbReference type="eggNOG" id="COG1567">
    <property type="taxonomic scope" value="Bacteria"/>
</dbReference>
<dbReference type="GO" id="GO:0003723">
    <property type="term" value="F:RNA binding"/>
    <property type="evidence" value="ECO:0007669"/>
    <property type="project" value="UniProtKB-KW"/>
</dbReference>
<proteinExistence type="inferred from homology"/>
<dbReference type="GO" id="GO:0051607">
    <property type="term" value="P:defense response to virus"/>
    <property type="evidence" value="ECO:0007669"/>
    <property type="project" value="UniProtKB-KW"/>
</dbReference>
<protein>
    <recommendedName>
        <fullName evidence="2">CRISPR system Cms protein Csm4</fullName>
    </recommendedName>
</protein>
<sequence>MVQYIYLDFTLKPDVFSSVPLSDTIFGEFCWLYRFIHGERKLKELLNSEEPPVAFSNFMPQGAVPVPKAPLTLTIFDIESYSLAKKFKKIPFVREELLKKAAKGVSDPITLNNRLFEHFKKSVKLENKTEEDFPKLVKNKTSRQRVKVARISSLEEGGLFNQNELFLNEKVRLIVAVHSSLKEEIKEIVRLMGEIGIGQKKSLGYGSFKVVSVEYWKNELSENAENWFISLSTGLPRKEEIEDGFADFGVKYPKHGPEISAYGYTVVFKKPVIFSRAGSVFKGKVKKPVYGSLLEGKSVIPEHKHPSFIVPLFI</sequence>
<dbReference type="STRING" id="648996.Theam_0869"/>
<keyword evidence="3" id="KW-0694">RNA-binding</keyword>
<evidence type="ECO:0000256" key="2">
    <source>
        <dbReference type="ARBA" id="ARBA00016109"/>
    </source>
</evidence>
<comment type="similarity">
    <text evidence="1">Belongs to the CRISPR-associated Csm4 family.</text>
</comment>
<dbReference type="EMBL" id="CP002444">
    <property type="protein sequence ID" value="ADU96836.1"/>
    <property type="molecule type" value="Genomic_DNA"/>
</dbReference>
<dbReference type="KEGG" id="tam:Theam_0869"/>